<dbReference type="STRING" id="1271860.SAMN05216174_109213"/>
<organism evidence="2 3">
    <name type="scientific">Actinokineospora iranica</name>
    <dbReference type="NCBI Taxonomy" id="1271860"/>
    <lineage>
        <taxon>Bacteria</taxon>
        <taxon>Bacillati</taxon>
        <taxon>Actinomycetota</taxon>
        <taxon>Actinomycetes</taxon>
        <taxon>Pseudonocardiales</taxon>
        <taxon>Pseudonocardiaceae</taxon>
        <taxon>Actinokineospora</taxon>
    </lineage>
</organism>
<sequence>MALESGPALRVPAELPPYTAILIVDVKDFSGIKGRDHARVTEAIPGILRQAFRRAGLADHWDEARFEFGTGDGYVAGFRPAVLPFLLNPFLPALQEELAYRNKVAMDTDQRQPIRMRVTVHVGPMTSSEAKALSEGSGVARIEAHRLIDAPPVRDLLTRSSPTTCVAAIVSARVFADAVQPGFTGEDPDLYVRAPVEVKSYEGTAYLRVPAPSGDLLVNGFHTARPETDTTAAPPDDTAKGGQVNRMRDVHGNVVQAHTYNETNRQGGTGDINGNGNITLTGAQGTVHIGDHHFSGARRRPKDKK</sequence>
<feature type="region of interest" description="Disordered" evidence="1">
    <location>
        <begin position="225"/>
        <end position="244"/>
    </location>
</feature>
<name>A0A1G6TM29_9PSEU</name>
<dbReference type="AlphaFoldDB" id="A0A1G6TM29"/>
<keyword evidence="3" id="KW-1185">Reference proteome</keyword>
<dbReference type="EMBL" id="FMZZ01000009">
    <property type="protein sequence ID" value="SDD30110.1"/>
    <property type="molecule type" value="Genomic_DNA"/>
</dbReference>
<accession>A0A1G6TM29</accession>
<protein>
    <recommendedName>
        <fullName evidence="4">Guanylate cyclase domain-containing protein</fullName>
    </recommendedName>
</protein>
<evidence type="ECO:0000313" key="2">
    <source>
        <dbReference type="EMBL" id="SDD30110.1"/>
    </source>
</evidence>
<proteinExistence type="predicted"/>
<dbReference type="Proteomes" id="UP000199501">
    <property type="component" value="Unassembled WGS sequence"/>
</dbReference>
<dbReference type="RefSeq" id="WP_091452972.1">
    <property type="nucleotide sequence ID" value="NZ_FMZZ01000009.1"/>
</dbReference>
<reference evidence="3" key="1">
    <citation type="submission" date="2016-10" db="EMBL/GenBank/DDBJ databases">
        <authorList>
            <person name="Varghese N."/>
            <person name="Submissions S."/>
        </authorList>
    </citation>
    <scope>NUCLEOTIDE SEQUENCE [LARGE SCALE GENOMIC DNA]</scope>
    <source>
        <strain evidence="3">IBRC-M 10403</strain>
    </source>
</reference>
<gene>
    <name evidence="2" type="ORF">SAMN05216174_109213</name>
</gene>
<evidence type="ECO:0000313" key="3">
    <source>
        <dbReference type="Proteomes" id="UP000199501"/>
    </source>
</evidence>
<dbReference type="OrthoDB" id="3424167at2"/>
<evidence type="ECO:0008006" key="4">
    <source>
        <dbReference type="Google" id="ProtNLM"/>
    </source>
</evidence>
<evidence type="ECO:0000256" key="1">
    <source>
        <dbReference type="SAM" id="MobiDB-lite"/>
    </source>
</evidence>